<gene>
    <name evidence="2" type="ORF">TraAM80_02601</name>
</gene>
<dbReference type="Proteomes" id="UP000283634">
    <property type="component" value="Unassembled WGS sequence"/>
</dbReference>
<dbReference type="RefSeq" id="XP_029240591.1">
    <property type="nucleotide sequence ID" value="XM_029379600.1"/>
</dbReference>
<evidence type="ECO:0000313" key="2">
    <source>
        <dbReference type="EMBL" id="RNF08758.1"/>
    </source>
</evidence>
<name>A0A422NTG6_TRYRA</name>
<feature type="region of interest" description="Disordered" evidence="1">
    <location>
        <begin position="303"/>
        <end position="352"/>
    </location>
</feature>
<keyword evidence="3" id="KW-1185">Reference proteome</keyword>
<protein>
    <submittedName>
        <fullName evidence="2">Putative glucosamine-6-phosphate isomerase, putative,glucosamine-6-phosphate deaminase</fullName>
    </submittedName>
</protein>
<feature type="region of interest" description="Disordered" evidence="1">
    <location>
        <begin position="1"/>
        <end position="38"/>
    </location>
</feature>
<reference evidence="2 3" key="1">
    <citation type="journal article" date="2018" name="BMC Genomics">
        <title>Genomic comparison of Trypanosoma conorhini and Trypanosoma rangeli to Trypanosoma cruzi strains of high and low virulence.</title>
        <authorList>
            <person name="Bradwell K.R."/>
            <person name="Koparde V.N."/>
            <person name="Matveyev A.V."/>
            <person name="Serrano M.G."/>
            <person name="Alves J.M."/>
            <person name="Parikh H."/>
            <person name="Huang B."/>
            <person name="Lee V."/>
            <person name="Espinosa-Alvarez O."/>
            <person name="Ortiz P.A."/>
            <person name="Costa-Martins A.G."/>
            <person name="Teixeira M.M."/>
            <person name="Buck G.A."/>
        </authorList>
    </citation>
    <scope>NUCLEOTIDE SEQUENCE [LARGE SCALE GENOMIC DNA]</scope>
    <source>
        <strain evidence="2 3">AM80</strain>
    </source>
</reference>
<feature type="region of interest" description="Disordered" evidence="1">
    <location>
        <begin position="103"/>
        <end position="132"/>
    </location>
</feature>
<accession>A0A422NTG6</accession>
<dbReference type="AlphaFoldDB" id="A0A422NTG6"/>
<comment type="caution">
    <text evidence="2">The sequence shown here is derived from an EMBL/GenBank/DDBJ whole genome shotgun (WGS) entry which is preliminary data.</text>
</comment>
<feature type="non-terminal residue" evidence="2">
    <location>
        <position position="1"/>
    </location>
</feature>
<keyword evidence="2" id="KW-0413">Isomerase</keyword>
<organism evidence="2 3">
    <name type="scientific">Trypanosoma rangeli</name>
    <dbReference type="NCBI Taxonomy" id="5698"/>
    <lineage>
        <taxon>Eukaryota</taxon>
        <taxon>Discoba</taxon>
        <taxon>Euglenozoa</taxon>
        <taxon>Kinetoplastea</taxon>
        <taxon>Metakinetoplastina</taxon>
        <taxon>Trypanosomatida</taxon>
        <taxon>Trypanosomatidae</taxon>
        <taxon>Trypanosoma</taxon>
        <taxon>Herpetosoma</taxon>
    </lineage>
</organism>
<dbReference type="GO" id="GO:0016853">
    <property type="term" value="F:isomerase activity"/>
    <property type="evidence" value="ECO:0007669"/>
    <property type="project" value="UniProtKB-KW"/>
</dbReference>
<dbReference type="EMBL" id="MKGL01000060">
    <property type="protein sequence ID" value="RNF08758.1"/>
    <property type="molecule type" value="Genomic_DNA"/>
</dbReference>
<sequence length="352" mass="37114">SAPPPPPAAAAAAAPAAGTSKSVRPYARGPNVSATRSEPVYVPIVERYGSGGDHHEAHQRMPAGVDKAPSTKEYSCVCVGANDAGEENRAGYFTPPPAGTVLPPPAGTVPTPPAGTVPTPPAGTVPTPPPSPRQWQGEPLIIDLDSQPPPSGSTGPSALLTRAEGRSGCLVGAQRMEEGTPPQQYFAALAAIDAELQQRRGILKCTVAFAPTTHDTRCDLSFPMQHPATDLPCHEEDATMQAPDGEFTPNFREMGTKESAWAAEATKLEEQLGPSQPPAHTTTFGGLVSPLRAVQHTPSSILLNSKHWAPEGVQGQTEEEQEDSATNSDFEMLTPEEQQLLADLRRALSRKR</sequence>
<dbReference type="GeneID" id="40326534"/>
<evidence type="ECO:0000256" key="1">
    <source>
        <dbReference type="SAM" id="MobiDB-lite"/>
    </source>
</evidence>
<evidence type="ECO:0000313" key="3">
    <source>
        <dbReference type="Proteomes" id="UP000283634"/>
    </source>
</evidence>
<proteinExistence type="predicted"/>